<dbReference type="Gene3D" id="2.120.10.30">
    <property type="entry name" value="TolB, C-terminal domain"/>
    <property type="match status" value="1"/>
</dbReference>
<accession>F9UI38</accession>
<evidence type="ECO:0000256" key="1">
    <source>
        <dbReference type="SAM" id="MobiDB-lite"/>
    </source>
</evidence>
<dbReference type="InterPro" id="IPR011042">
    <property type="entry name" value="6-blade_b-propeller_TolB-like"/>
</dbReference>
<dbReference type="InterPro" id="IPR011041">
    <property type="entry name" value="Quinoprot_gluc/sorb_DH_b-prop"/>
</dbReference>
<name>F9UI38_9GAMM</name>
<dbReference type="GO" id="GO:0016020">
    <property type="term" value="C:membrane"/>
    <property type="evidence" value="ECO:0007669"/>
    <property type="project" value="InterPro"/>
</dbReference>
<dbReference type="STRING" id="768671.ThimaDRAFT_4591"/>
<feature type="domain" description="Legume lectin" evidence="2">
    <location>
        <begin position="1022"/>
        <end position="1239"/>
    </location>
</feature>
<evidence type="ECO:0000259" key="3">
    <source>
        <dbReference type="Pfam" id="PF07995"/>
    </source>
</evidence>
<dbReference type="GO" id="GO:0005509">
    <property type="term" value="F:calcium ion binding"/>
    <property type="evidence" value="ECO:0007669"/>
    <property type="project" value="InterPro"/>
</dbReference>
<dbReference type="SUPFAM" id="SSF49313">
    <property type="entry name" value="Cadherin-like"/>
    <property type="match status" value="3"/>
</dbReference>
<feature type="domain" description="Glucose/Sorbosone dehydrogenase" evidence="3">
    <location>
        <begin position="310"/>
        <end position="473"/>
    </location>
</feature>
<feature type="domain" description="Glucose/Sorbosone dehydrogenase" evidence="3">
    <location>
        <begin position="89"/>
        <end position="271"/>
    </location>
</feature>
<feature type="region of interest" description="Disordered" evidence="1">
    <location>
        <begin position="829"/>
        <end position="850"/>
    </location>
</feature>
<protein>
    <submittedName>
        <fullName evidence="4">Legume lectin beta domain protein</fullName>
    </submittedName>
</protein>
<organism evidence="4 5">
    <name type="scientific">Thiocapsa marina 5811</name>
    <dbReference type="NCBI Taxonomy" id="768671"/>
    <lineage>
        <taxon>Bacteria</taxon>
        <taxon>Pseudomonadati</taxon>
        <taxon>Pseudomonadota</taxon>
        <taxon>Gammaproteobacteria</taxon>
        <taxon>Chromatiales</taxon>
        <taxon>Chromatiaceae</taxon>
        <taxon>Thiocapsa</taxon>
    </lineage>
</organism>
<reference evidence="4 5" key="1">
    <citation type="submission" date="2011-06" db="EMBL/GenBank/DDBJ databases">
        <title>The draft genome of Thiocapsa marina 5811.</title>
        <authorList>
            <consortium name="US DOE Joint Genome Institute (JGI-PGF)"/>
            <person name="Lucas S."/>
            <person name="Han J."/>
            <person name="Cheng J.-F."/>
            <person name="Goodwin L."/>
            <person name="Pitluck S."/>
            <person name="Peters L."/>
            <person name="Land M.L."/>
            <person name="Hauser L."/>
            <person name="Vogl K."/>
            <person name="Liu Z."/>
            <person name="Imhoff J."/>
            <person name="Thiel V."/>
            <person name="Frigaard N.-U."/>
            <person name="Bryant D."/>
            <person name="Woyke T.J."/>
        </authorList>
    </citation>
    <scope>NUCLEOTIDE SEQUENCE [LARGE SCALE GENOMIC DNA]</scope>
    <source>
        <strain evidence="4 5">5811</strain>
    </source>
</reference>
<dbReference type="InterPro" id="IPR056573">
    <property type="entry name" value="Lectin_L-type_dom"/>
</dbReference>
<dbReference type="PANTHER" id="PTHR19328:SF75">
    <property type="entry name" value="ALDOSE SUGAR DEHYDROGENASE YLII"/>
    <property type="match status" value="1"/>
</dbReference>
<dbReference type="SUPFAM" id="SSF49899">
    <property type="entry name" value="Concanavalin A-like lectins/glucanases"/>
    <property type="match status" value="1"/>
</dbReference>
<dbReference type="CDD" id="cd01951">
    <property type="entry name" value="lectin_L-type"/>
    <property type="match status" value="1"/>
</dbReference>
<keyword evidence="4" id="KW-0430">Lectin</keyword>
<sequence>MPTHFFPQCNRRKSLSSPLTLLVGWLILLITASASGQVTGIDQPAAIGPFVNGAFPSTTPTAGNDWHVEDAFPHIAVTNTTVIAPNPNDNRLYVGSRDGVIESFNNVPEAVTKDPFMDLRDRVAVVWDGGFLGMVFHPDFGKPGHPFERTFYTFYSSHCPYDATQAGVDLSNCFNNYPRDNTGPNSGFFGVYLRLARYEVYDAQTDILIGDPLSEEVLLNIRLTNNTHRGGGMTFGNDGRLYLTIGEQRRQDTAQDIENNLQGGVMRLAVDIDDNGDGTWDCPVGSHIAPRFLQSVTGNDDEVSGRLYCVPDDNPWVGRANSFEEYFSIGHRAPHRLALDPANGRLWLGEVGHQTREEINVLCSGCNFGWPFREGLTEGPGDTPATILGILTDPVIDFVRTEARAIIGGYVYRGSRFPELRGRYIAGDYVTDTIWAVDLPPGSTTATKEVLTTFTPKQLATFGEDNDGEIYLGDVLGTGPLQRLARSGAPVAEPPFRLSETGVFENLPNSQNIGGPADLQPAPGVIPYDLNSPLWSDAAFKYRFLVVPNDGTHDTPGERIAFSEEGQWGFPIGSVVVKHFELPSDPVNPDPSTARPTETRFLVHGEDGDWYGITYSWLPDGSDAILVGSTGATEIIDVGGADGWTYEWDYPSRTQCILCHTHLEFVLGPKTRQLNRSVTYSQTGRTANQLVTLNHLGLLSPSLEEAEINLSTVLTSAALDDETATLEHRARSYLDSNCAGCHRGPDGAAGRAIWDGRLLSSLDLNDTGMIGGNLSDDLGDPNLRVITPGSHLTSAAWLRLESIDPTLMMPPLAKHLADAQATEVFRDWIDGMPNQPPNLSHPGDRSNDEGDQVSLQLLATDPENDPLTWTFDQLPPGLTMDDYGLIIGTVGLGARGIYNVTVTVEDPLGGRDSETFAWTIGEPGNLPPTVSTPEAQTSKAGATVSVQIEAFDPDADPLTYSAAGLPPGLNIEPTTGLINGTIRTDAIGDYSVLVVVSDGIDTADAGFVWSVTATGGGVVLDYPDFADVAGWQLNGAALATEGVLRLTPAAKLLAGSAFHATALDIDADTSFSARLDFRVHGALDGADGLTFVVQGTAPTALGSLGTGLGYAGIPASLAVEIDTFKSRNTADPDANHLAVLLDGSVAVQQAEFSPAFDLQDGLLHTLWVDYDAPSGILAVYLAETPGTKPSAPVMSAALDLLGVVGPQAYVGFTAGTGGKVNNHDVEGFYFATAAAAPTNRAPLLSDPGDRSDATGTSVSLQVQASDPDGDALTFDAFGLPAGLTISSEGLIAGIITADAGDYPVTVSVSDGLETVTAGFVWSVTATGGGVVLDYPDFADVAGWQLNGAALATEGVLRLTPAAKLLA</sequence>
<dbReference type="InterPro" id="IPR015919">
    <property type="entry name" value="Cadherin-like_sf"/>
</dbReference>
<evidence type="ECO:0000313" key="4">
    <source>
        <dbReference type="EMBL" id="EGV16097.1"/>
    </source>
</evidence>
<dbReference type="Pfam" id="PF07995">
    <property type="entry name" value="GSDH"/>
    <property type="match status" value="2"/>
</dbReference>
<dbReference type="InterPro" id="IPR012938">
    <property type="entry name" value="Glc/Sorbosone_DH"/>
</dbReference>
<dbReference type="PANTHER" id="PTHR19328">
    <property type="entry name" value="HEDGEHOG-INTERACTING PROTEIN"/>
    <property type="match status" value="1"/>
</dbReference>
<dbReference type="InterPro" id="IPR013320">
    <property type="entry name" value="ConA-like_dom_sf"/>
</dbReference>
<dbReference type="SUPFAM" id="SSF50952">
    <property type="entry name" value="Soluble quinoprotein glucose dehydrogenase"/>
    <property type="match status" value="1"/>
</dbReference>
<evidence type="ECO:0000313" key="5">
    <source>
        <dbReference type="Proteomes" id="UP000005459"/>
    </source>
</evidence>
<dbReference type="InterPro" id="IPR001220">
    <property type="entry name" value="Legume_lectin_dom"/>
</dbReference>
<dbReference type="Gene3D" id="2.60.40.10">
    <property type="entry name" value="Immunoglobulins"/>
    <property type="match status" value="3"/>
</dbReference>
<dbReference type="InterPro" id="IPR013783">
    <property type="entry name" value="Ig-like_fold"/>
</dbReference>
<dbReference type="Gene3D" id="2.60.120.200">
    <property type="match status" value="1"/>
</dbReference>
<keyword evidence="5" id="KW-1185">Reference proteome</keyword>
<dbReference type="Proteomes" id="UP000005459">
    <property type="component" value="Unassembled WGS sequence"/>
</dbReference>
<dbReference type="eggNOG" id="COG4934">
    <property type="taxonomic scope" value="Bacteria"/>
</dbReference>
<dbReference type="Pfam" id="PF00139">
    <property type="entry name" value="Lectin_legB"/>
    <property type="match status" value="1"/>
</dbReference>
<dbReference type="EMBL" id="AFWV01000022">
    <property type="protein sequence ID" value="EGV16097.1"/>
    <property type="molecule type" value="Genomic_DNA"/>
</dbReference>
<gene>
    <name evidence="4" type="ORF">ThimaDRAFT_4591</name>
</gene>
<dbReference type="eggNOG" id="COG2133">
    <property type="taxonomic scope" value="Bacteria"/>
</dbReference>
<evidence type="ECO:0000259" key="2">
    <source>
        <dbReference type="Pfam" id="PF00139"/>
    </source>
</evidence>
<proteinExistence type="predicted"/>
<feature type="non-terminal residue" evidence="4">
    <location>
        <position position="1366"/>
    </location>
</feature>
<dbReference type="GO" id="GO:0030246">
    <property type="term" value="F:carbohydrate binding"/>
    <property type="evidence" value="ECO:0007669"/>
    <property type="project" value="UniProtKB-KW"/>
</dbReference>
<dbReference type="Pfam" id="PF05345">
    <property type="entry name" value="He_PIG"/>
    <property type="match status" value="3"/>
</dbReference>